<dbReference type="EMBL" id="BLXT01003971">
    <property type="protein sequence ID" value="GFO08550.1"/>
    <property type="molecule type" value="Genomic_DNA"/>
</dbReference>
<comment type="caution">
    <text evidence="1">The sequence shown here is derived from an EMBL/GenBank/DDBJ whole genome shotgun (WGS) entry which is preliminary data.</text>
</comment>
<gene>
    <name evidence="1" type="ORF">PoB_003505500</name>
</gene>
<evidence type="ECO:0000313" key="1">
    <source>
        <dbReference type="EMBL" id="GFO08550.1"/>
    </source>
</evidence>
<organism evidence="1 2">
    <name type="scientific">Plakobranchus ocellatus</name>
    <dbReference type="NCBI Taxonomy" id="259542"/>
    <lineage>
        <taxon>Eukaryota</taxon>
        <taxon>Metazoa</taxon>
        <taxon>Spiralia</taxon>
        <taxon>Lophotrochozoa</taxon>
        <taxon>Mollusca</taxon>
        <taxon>Gastropoda</taxon>
        <taxon>Heterobranchia</taxon>
        <taxon>Euthyneura</taxon>
        <taxon>Panpulmonata</taxon>
        <taxon>Sacoglossa</taxon>
        <taxon>Placobranchoidea</taxon>
        <taxon>Plakobranchidae</taxon>
        <taxon>Plakobranchus</taxon>
    </lineage>
</organism>
<keyword evidence="2" id="KW-1185">Reference proteome</keyword>
<proteinExistence type="predicted"/>
<dbReference type="Proteomes" id="UP000735302">
    <property type="component" value="Unassembled WGS sequence"/>
</dbReference>
<name>A0AAV4ANU6_9GAST</name>
<protein>
    <submittedName>
        <fullName evidence="1">Uncharacterized protein</fullName>
    </submittedName>
</protein>
<reference evidence="1 2" key="1">
    <citation type="journal article" date="2021" name="Elife">
        <title>Chloroplast acquisition without the gene transfer in kleptoplastic sea slugs, Plakobranchus ocellatus.</title>
        <authorList>
            <person name="Maeda T."/>
            <person name="Takahashi S."/>
            <person name="Yoshida T."/>
            <person name="Shimamura S."/>
            <person name="Takaki Y."/>
            <person name="Nagai Y."/>
            <person name="Toyoda A."/>
            <person name="Suzuki Y."/>
            <person name="Arimoto A."/>
            <person name="Ishii H."/>
            <person name="Satoh N."/>
            <person name="Nishiyama T."/>
            <person name="Hasebe M."/>
            <person name="Maruyama T."/>
            <person name="Minagawa J."/>
            <person name="Obokata J."/>
            <person name="Shigenobu S."/>
        </authorList>
    </citation>
    <scope>NUCLEOTIDE SEQUENCE [LARGE SCALE GENOMIC DNA]</scope>
</reference>
<sequence length="100" mass="11561">METLDLQTAVYDYTNKHLKIRYIGFLLKLLIIEDVTTEDYSDFTPVSLVDIFKHSEKCSKRPQTETNLLDSISPLCNCAHFRPESLMPVTVPPSRMMQHT</sequence>
<evidence type="ECO:0000313" key="2">
    <source>
        <dbReference type="Proteomes" id="UP000735302"/>
    </source>
</evidence>
<accession>A0AAV4ANU6</accession>
<dbReference type="AlphaFoldDB" id="A0AAV4ANU6"/>